<feature type="non-terminal residue" evidence="8">
    <location>
        <position position="1"/>
    </location>
</feature>
<evidence type="ECO:0000256" key="4">
    <source>
        <dbReference type="ARBA" id="ARBA00022833"/>
    </source>
</evidence>
<dbReference type="InterPro" id="IPR045877">
    <property type="entry name" value="ZFP36-like"/>
</dbReference>
<gene>
    <name evidence="8" type="ORF">PCOR1329_LOCUS48288</name>
</gene>
<keyword evidence="3 5" id="KW-0863">Zinc-finger</keyword>
<dbReference type="PANTHER" id="PTHR12547">
    <property type="entry name" value="CCCH ZINC FINGER/TIS11-RELATED"/>
    <property type="match status" value="1"/>
</dbReference>
<feature type="domain" description="C3H1-type" evidence="7">
    <location>
        <begin position="113"/>
        <end position="140"/>
    </location>
</feature>
<dbReference type="PANTHER" id="PTHR12547:SF18">
    <property type="entry name" value="PROTEIN TIS11"/>
    <property type="match status" value="1"/>
</dbReference>
<evidence type="ECO:0000256" key="6">
    <source>
        <dbReference type="SAM" id="MobiDB-lite"/>
    </source>
</evidence>
<comment type="caution">
    <text evidence="8">The sequence shown here is derived from an EMBL/GenBank/DDBJ whole genome shotgun (WGS) entry which is preliminary data.</text>
</comment>
<accession>A0ABN9UGD4</accession>
<feature type="compositionally biased region" description="Low complexity" evidence="6">
    <location>
        <begin position="203"/>
        <end position="224"/>
    </location>
</feature>
<feature type="domain" description="C3H1-type" evidence="7">
    <location>
        <begin position="148"/>
        <end position="177"/>
    </location>
</feature>
<feature type="compositionally biased region" description="Basic residues" evidence="6">
    <location>
        <begin position="11"/>
        <end position="24"/>
    </location>
</feature>
<feature type="region of interest" description="Disordered" evidence="6">
    <location>
        <begin position="1"/>
        <end position="67"/>
    </location>
</feature>
<evidence type="ECO:0000256" key="2">
    <source>
        <dbReference type="ARBA" id="ARBA00022737"/>
    </source>
</evidence>
<dbReference type="EMBL" id="CAUYUJ010015832">
    <property type="protein sequence ID" value="CAK0858672.1"/>
    <property type="molecule type" value="Genomic_DNA"/>
</dbReference>
<dbReference type="Proteomes" id="UP001189429">
    <property type="component" value="Unassembled WGS sequence"/>
</dbReference>
<dbReference type="Pfam" id="PF00642">
    <property type="entry name" value="zf-CCCH"/>
    <property type="match status" value="2"/>
</dbReference>
<evidence type="ECO:0000256" key="5">
    <source>
        <dbReference type="PROSITE-ProRule" id="PRU00723"/>
    </source>
</evidence>
<dbReference type="SMART" id="SM00356">
    <property type="entry name" value="ZnF_C3H1"/>
    <property type="match status" value="3"/>
</dbReference>
<feature type="domain" description="C3H1-type" evidence="7">
    <location>
        <begin position="78"/>
        <end position="105"/>
    </location>
</feature>
<dbReference type="InterPro" id="IPR000571">
    <property type="entry name" value="Znf_CCCH"/>
</dbReference>
<name>A0ABN9UGD4_9DINO</name>
<sequence length="527" mass="57056">DSRGPPPLGRLAHRGERRPRKRGGERRNPPRASGARVCALGAMGPPSQGIGDAVGPPPEVGGGEGPQHTVRSCVVSQLRKTRLCKYSPKGTCKYGSQCTYAHSETELHASPDLSKTRLCTAFQLEGWCNDASCMFAHGEEELRSTNMFYRKTLCIWNERGPGHCRNGDKCRFAHGREQLQRGPEDGRPRQPPPSRAAAERQPARGHGAARAAARPAPQVYPVAPSGDEHPASASMAAAYAAAAAGPSMPNIAQQLESLCHQITALTVQCNRMSMAGGGGQYPRSYSVGYGGGDPRAPLPCVMAPTAGTALRAIGYNPMWANGLRMQEILHHTTNYDAVLLCGTQTVCRKAEGVLRGLAVRIQKGAIDITYGVLYYPPQPRSHQENGVYHETVKSLTRWWRSVLMALPCRTLPLFYSDVNDGIGAQVKAGVCYEKDAGALPPAPPPRHCGDAMMAAILRGEKKPEFLREVTRQLSDKEEHLRSLADQNSPGALWEALETIMTTAGRRQFFAFYLCDYGACCCLARTGA</sequence>
<feature type="zinc finger region" description="C3H1-type" evidence="5">
    <location>
        <begin position="78"/>
        <end position="105"/>
    </location>
</feature>
<feature type="region of interest" description="Disordered" evidence="6">
    <location>
        <begin position="177"/>
        <end position="228"/>
    </location>
</feature>
<dbReference type="InterPro" id="IPR036855">
    <property type="entry name" value="Znf_CCCH_sf"/>
</dbReference>
<evidence type="ECO:0000256" key="3">
    <source>
        <dbReference type="ARBA" id="ARBA00022771"/>
    </source>
</evidence>
<keyword evidence="2" id="KW-0677">Repeat</keyword>
<keyword evidence="1 5" id="KW-0479">Metal-binding</keyword>
<reference evidence="8" key="1">
    <citation type="submission" date="2023-10" db="EMBL/GenBank/DDBJ databases">
        <authorList>
            <person name="Chen Y."/>
            <person name="Shah S."/>
            <person name="Dougan E. K."/>
            <person name="Thang M."/>
            <person name="Chan C."/>
        </authorList>
    </citation>
    <scope>NUCLEOTIDE SEQUENCE [LARGE SCALE GENOMIC DNA]</scope>
</reference>
<organism evidence="8 9">
    <name type="scientific">Prorocentrum cordatum</name>
    <dbReference type="NCBI Taxonomy" id="2364126"/>
    <lineage>
        <taxon>Eukaryota</taxon>
        <taxon>Sar</taxon>
        <taxon>Alveolata</taxon>
        <taxon>Dinophyceae</taxon>
        <taxon>Prorocentrales</taxon>
        <taxon>Prorocentraceae</taxon>
        <taxon>Prorocentrum</taxon>
    </lineage>
</organism>
<evidence type="ECO:0000313" key="8">
    <source>
        <dbReference type="EMBL" id="CAK0858672.1"/>
    </source>
</evidence>
<dbReference type="PROSITE" id="PS50103">
    <property type="entry name" value="ZF_C3H1"/>
    <property type="match status" value="3"/>
</dbReference>
<evidence type="ECO:0000259" key="7">
    <source>
        <dbReference type="PROSITE" id="PS50103"/>
    </source>
</evidence>
<protein>
    <recommendedName>
        <fullName evidence="7">C3H1-type domain-containing protein</fullName>
    </recommendedName>
</protein>
<proteinExistence type="predicted"/>
<feature type="compositionally biased region" description="Basic and acidic residues" evidence="6">
    <location>
        <begin position="177"/>
        <end position="188"/>
    </location>
</feature>
<evidence type="ECO:0000313" key="9">
    <source>
        <dbReference type="Proteomes" id="UP001189429"/>
    </source>
</evidence>
<feature type="zinc finger region" description="C3H1-type" evidence="5">
    <location>
        <begin position="148"/>
        <end position="177"/>
    </location>
</feature>
<keyword evidence="4 5" id="KW-0862">Zinc</keyword>
<evidence type="ECO:0000256" key="1">
    <source>
        <dbReference type="ARBA" id="ARBA00022723"/>
    </source>
</evidence>
<dbReference type="SUPFAM" id="SSF90229">
    <property type="entry name" value="CCCH zinc finger"/>
    <property type="match status" value="3"/>
</dbReference>
<feature type="zinc finger region" description="C3H1-type" evidence="5">
    <location>
        <begin position="113"/>
        <end position="140"/>
    </location>
</feature>
<dbReference type="Gene3D" id="4.10.1000.10">
    <property type="entry name" value="Zinc finger, CCCH-type"/>
    <property type="match status" value="3"/>
</dbReference>
<keyword evidence="9" id="KW-1185">Reference proteome</keyword>